<keyword evidence="2" id="KW-0175">Coiled coil</keyword>
<dbReference type="PANTHER" id="PTHR30469:SF15">
    <property type="entry name" value="HLYD FAMILY OF SECRETION PROTEINS"/>
    <property type="match status" value="1"/>
</dbReference>
<evidence type="ECO:0000313" key="7">
    <source>
        <dbReference type="Proteomes" id="UP000093391"/>
    </source>
</evidence>
<keyword evidence="7" id="KW-1185">Reference proteome</keyword>
<dbReference type="KEGG" id="ala:BFG52_09400"/>
<evidence type="ECO:0000259" key="4">
    <source>
        <dbReference type="Pfam" id="PF25876"/>
    </source>
</evidence>
<dbReference type="AlphaFoldDB" id="A0A1B2M018"/>
<evidence type="ECO:0000313" key="6">
    <source>
        <dbReference type="EMBL" id="AOA58544.1"/>
    </source>
</evidence>
<dbReference type="InterPro" id="IPR058624">
    <property type="entry name" value="MdtA-like_HH"/>
</dbReference>
<keyword evidence="3" id="KW-0472">Membrane</keyword>
<dbReference type="PANTHER" id="PTHR30469">
    <property type="entry name" value="MULTIDRUG RESISTANCE PROTEIN MDTA"/>
    <property type="match status" value="1"/>
</dbReference>
<accession>A0A1B2M018</accession>
<reference evidence="6 7" key="1">
    <citation type="submission" date="2016-08" db="EMBL/GenBank/DDBJ databases">
        <authorList>
            <person name="Seilhamer J.J."/>
        </authorList>
    </citation>
    <scope>NUCLEOTIDE SEQUENCE [LARGE SCALE GENOMIC DNA]</scope>
    <source>
        <strain evidence="6 7">BRTC-1</strain>
    </source>
</reference>
<keyword evidence="3" id="KW-1133">Transmembrane helix</keyword>
<protein>
    <submittedName>
        <fullName evidence="6">Efflux transporter periplasmic adaptor subunit</fullName>
    </submittedName>
</protein>
<dbReference type="Pfam" id="PF25876">
    <property type="entry name" value="HH_MFP_RND"/>
    <property type="match status" value="1"/>
</dbReference>
<dbReference type="InterPro" id="IPR006143">
    <property type="entry name" value="RND_pump_MFP"/>
</dbReference>
<dbReference type="SUPFAM" id="SSF111369">
    <property type="entry name" value="HlyD-like secretion proteins"/>
    <property type="match status" value="1"/>
</dbReference>
<evidence type="ECO:0000256" key="1">
    <source>
        <dbReference type="ARBA" id="ARBA00009477"/>
    </source>
</evidence>
<sequence>MSVYDALKKKLIPRKRLMMMIIIILLVIFMAYQFLKSSPKQIAEEGPAAQSSKAVLSVNTVRPERQNWPQQFNANGNVAAWQEVVIGSELSGQRITKVMVNVGDHVRKGQLLAEINSDSIRAELASAQANAAEAQAVLAEAKANLTRIQQLKDTGAISKQEANQYLTTTQTAQAKLDAAKAQINSQKIRLQQTQIIASDQGVISARTATVGSLAQAGQEMFRLIRDNRLEWQAEVTSTDLYQLKPGMSVKVIPPDPNQAAIKATVRMLPPAIDPQNRYGLVYVDLPPNNALRMGMYVKGEFDLGDKMAITVPQSAILMRDGFSYVFIISPDKHIRQQKVSIGRRLNDRVEVLDLANADNVNLVAAGVGFLADGDLVSISKAIPDTPLTKQLTTEQEK</sequence>
<name>A0A1B2M018_9GAMM</name>
<evidence type="ECO:0000256" key="2">
    <source>
        <dbReference type="SAM" id="Coils"/>
    </source>
</evidence>
<dbReference type="InterPro" id="IPR058625">
    <property type="entry name" value="MdtA-like_BSH"/>
</dbReference>
<comment type="similarity">
    <text evidence="1">Belongs to the membrane fusion protein (MFP) (TC 8.A.1) family.</text>
</comment>
<feature type="domain" description="Multidrug resistance protein MdtA-like alpha-helical hairpin" evidence="4">
    <location>
        <begin position="123"/>
        <end position="193"/>
    </location>
</feature>
<gene>
    <name evidence="6" type="ORF">BFG52_09400</name>
</gene>
<dbReference type="Gene3D" id="2.40.420.20">
    <property type="match status" value="1"/>
</dbReference>
<evidence type="ECO:0000256" key="3">
    <source>
        <dbReference type="SAM" id="Phobius"/>
    </source>
</evidence>
<dbReference type="STRING" id="1789224.BFG52_09400"/>
<dbReference type="Proteomes" id="UP000093391">
    <property type="component" value="Chromosome"/>
</dbReference>
<dbReference type="Gene3D" id="2.40.30.170">
    <property type="match status" value="1"/>
</dbReference>
<feature type="domain" description="Multidrug resistance protein MdtA-like barrel-sandwich hybrid" evidence="5">
    <location>
        <begin position="84"/>
        <end position="221"/>
    </location>
</feature>
<dbReference type="GO" id="GO:0015562">
    <property type="term" value="F:efflux transmembrane transporter activity"/>
    <property type="evidence" value="ECO:0007669"/>
    <property type="project" value="TreeGrafter"/>
</dbReference>
<dbReference type="OrthoDB" id="7265739at2"/>
<dbReference type="Gene3D" id="1.10.287.470">
    <property type="entry name" value="Helix hairpin bin"/>
    <property type="match status" value="1"/>
</dbReference>
<dbReference type="Gene3D" id="2.40.50.100">
    <property type="match status" value="1"/>
</dbReference>
<proteinExistence type="inferred from homology"/>
<evidence type="ECO:0000259" key="5">
    <source>
        <dbReference type="Pfam" id="PF25917"/>
    </source>
</evidence>
<dbReference type="NCBIfam" id="TIGR01730">
    <property type="entry name" value="RND_mfp"/>
    <property type="match status" value="1"/>
</dbReference>
<feature type="transmembrane region" description="Helical" evidence="3">
    <location>
        <begin position="17"/>
        <end position="35"/>
    </location>
</feature>
<feature type="coiled-coil region" evidence="2">
    <location>
        <begin position="117"/>
        <end position="151"/>
    </location>
</feature>
<dbReference type="GO" id="GO:1990281">
    <property type="term" value="C:efflux pump complex"/>
    <property type="evidence" value="ECO:0007669"/>
    <property type="project" value="TreeGrafter"/>
</dbReference>
<keyword evidence="3" id="KW-0812">Transmembrane</keyword>
<dbReference type="EMBL" id="CP016895">
    <property type="protein sequence ID" value="AOA58544.1"/>
    <property type="molecule type" value="Genomic_DNA"/>
</dbReference>
<dbReference type="Pfam" id="PF25917">
    <property type="entry name" value="BSH_RND"/>
    <property type="match status" value="1"/>
</dbReference>
<organism evidence="6 7">
    <name type="scientific">Acinetobacter larvae</name>
    <dbReference type="NCBI Taxonomy" id="1789224"/>
    <lineage>
        <taxon>Bacteria</taxon>
        <taxon>Pseudomonadati</taxon>
        <taxon>Pseudomonadota</taxon>
        <taxon>Gammaproteobacteria</taxon>
        <taxon>Moraxellales</taxon>
        <taxon>Moraxellaceae</taxon>
        <taxon>Acinetobacter</taxon>
    </lineage>
</organism>